<dbReference type="EMBL" id="BGPR01050106">
    <property type="protein sequence ID" value="GBO27117.1"/>
    <property type="molecule type" value="Genomic_DNA"/>
</dbReference>
<gene>
    <name evidence="3" type="ORF">AVEN_100096_1</name>
    <name evidence="2" type="ORF">AVEN_11003_1</name>
    <name evidence="1" type="ORF">AVEN_43394_1</name>
</gene>
<accession>A0A4Y2VTJ5</accession>
<keyword evidence="4" id="KW-1185">Reference proteome</keyword>
<evidence type="ECO:0000313" key="2">
    <source>
        <dbReference type="EMBL" id="GBO28999.1"/>
    </source>
</evidence>
<name>A0A4Y2VTJ5_ARAVE</name>
<evidence type="ECO:0000313" key="4">
    <source>
        <dbReference type="Proteomes" id="UP000499080"/>
    </source>
</evidence>
<reference evidence="1 4" key="1">
    <citation type="journal article" date="2019" name="Sci. Rep.">
        <title>Orb-weaving spider Araneus ventricosus genome elucidates the spidroin gene catalogue.</title>
        <authorList>
            <person name="Kono N."/>
            <person name="Nakamura H."/>
            <person name="Ohtoshi R."/>
            <person name="Moran D.A.P."/>
            <person name="Shinohara A."/>
            <person name="Yoshida Y."/>
            <person name="Fujiwara M."/>
            <person name="Mori M."/>
            <person name="Tomita M."/>
            <person name="Arakawa K."/>
        </authorList>
    </citation>
    <scope>NUCLEOTIDE SEQUENCE [LARGE SCALE GENOMIC DNA]</scope>
</reference>
<dbReference type="Proteomes" id="UP000499080">
    <property type="component" value="Unassembled WGS sequence"/>
</dbReference>
<protein>
    <submittedName>
        <fullName evidence="1">Uncharacterized protein</fullName>
    </submittedName>
</protein>
<sequence>MECYKDINLEMCLKTHVNDPCTMKTLLENLRLPILVIGPNDQMVRVLPRASKSLQVLAEAPQVLNQMLELWFIGYGTGLIDNNWKNVVETFLKIINLKCDEKLR</sequence>
<comment type="caution">
    <text evidence="1">The sequence shown here is derived from an EMBL/GenBank/DDBJ whole genome shotgun (WGS) entry which is preliminary data.</text>
</comment>
<dbReference type="EMBL" id="BGPR01052131">
    <property type="protein sequence ID" value="GBO29009.1"/>
    <property type="molecule type" value="Genomic_DNA"/>
</dbReference>
<evidence type="ECO:0000313" key="1">
    <source>
        <dbReference type="EMBL" id="GBO27117.1"/>
    </source>
</evidence>
<dbReference type="EMBL" id="BGPR01052125">
    <property type="protein sequence ID" value="GBO28999.1"/>
    <property type="molecule type" value="Genomic_DNA"/>
</dbReference>
<dbReference type="AlphaFoldDB" id="A0A4Y2VTJ5"/>
<organism evidence="1 4">
    <name type="scientific">Araneus ventricosus</name>
    <name type="common">Orbweaver spider</name>
    <name type="synonym">Epeira ventricosa</name>
    <dbReference type="NCBI Taxonomy" id="182803"/>
    <lineage>
        <taxon>Eukaryota</taxon>
        <taxon>Metazoa</taxon>
        <taxon>Ecdysozoa</taxon>
        <taxon>Arthropoda</taxon>
        <taxon>Chelicerata</taxon>
        <taxon>Arachnida</taxon>
        <taxon>Araneae</taxon>
        <taxon>Araneomorphae</taxon>
        <taxon>Entelegynae</taxon>
        <taxon>Araneoidea</taxon>
        <taxon>Araneidae</taxon>
        <taxon>Araneus</taxon>
    </lineage>
</organism>
<proteinExistence type="predicted"/>
<evidence type="ECO:0000313" key="3">
    <source>
        <dbReference type="EMBL" id="GBO29009.1"/>
    </source>
</evidence>